<accession>A0ABN0BWJ2</accession>
<gene>
    <name evidence="1" type="ORF">NT05LM_2057</name>
</gene>
<reference evidence="1 2" key="1">
    <citation type="journal article" date="2010" name="Microbiol. Resour. Announc.">
        <title>Comparative genomics of the bacterial genus Listeria: Genome evolution is characterized by limited gene acquisition and limited gene loss.</title>
        <authorList>
            <person name="den Bakker H.C."/>
            <person name="Cummings C.A."/>
            <person name="Ferreira V."/>
            <person name="Vatta P."/>
            <person name="Orsi R.H."/>
            <person name="Degoricija L."/>
            <person name="Barker M."/>
            <person name="Petrauskene O."/>
            <person name="Furtado M.R."/>
            <person name="Wiedmann M."/>
        </authorList>
    </citation>
    <scope>NUCLEOTIDE SEQUENCE [LARGE SCALE GENOMIC DNA]</scope>
    <source>
        <strain evidence="1 2">FSL S4-120</strain>
    </source>
</reference>
<dbReference type="EMBL" id="ADXF01000729">
    <property type="protein sequence ID" value="EFR87432.1"/>
    <property type="molecule type" value="Genomic_DNA"/>
</dbReference>
<protein>
    <submittedName>
        <fullName evidence="1">Uncharacterized protein</fullName>
    </submittedName>
</protein>
<evidence type="ECO:0000313" key="2">
    <source>
        <dbReference type="Proteomes" id="UP000003412"/>
    </source>
</evidence>
<comment type="caution">
    <text evidence="1">The sequence shown here is derived from an EMBL/GenBank/DDBJ whole genome shotgun (WGS) entry which is preliminary data.</text>
</comment>
<feature type="non-terminal residue" evidence="1">
    <location>
        <position position="1"/>
    </location>
</feature>
<keyword evidence="2" id="KW-1185">Reference proteome</keyword>
<dbReference type="Proteomes" id="UP000003412">
    <property type="component" value="Chromosome"/>
</dbReference>
<sequence>TSFSSDDAEVAAGIFNSSIPDKVTIIDNTKELTTNKNVTIYPKSFVYDFTLQKNTMLVFKEQEEAVIQEPIGIEYIIK</sequence>
<proteinExistence type="predicted"/>
<evidence type="ECO:0000313" key="1">
    <source>
        <dbReference type="EMBL" id="EFR87432.1"/>
    </source>
</evidence>
<name>A0ABN0BWJ2_9LIST</name>
<organism evidence="1 2">
    <name type="scientific">Listeria marthii FSL S4-120</name>
    <dbReference type="NCBI Taxonomy" id="702457"/>
    <lineage>
        <taxon>Bacteria</taxon>
        <taxon>Bacillati</taxon>
        <taxon>Bacillota</taxon>
        <taxon>Bacilli</taxon>
        <taxon>Bacillales</taxon>
        <taxon>Listeriaceae</taxon>
        <taxon>Listeria</taxon>
    </lineage>
</organism>